<evidence type="ECO:0000256" key="6">
    <source>
        <dbReference type="ARBA" id="ARBA00022741"/>
    </source>
</evidence>
<dbReference type="EMBL" id="JAEEGC010000053">
    <property type="protein sequence ID" value="MBV7273726.1"/>
    <property type="molecule type" value="Genomic_DNA"/>
</dbReference>
<dbReference type="AlphaFoldDB" id="A0A949WRA0"/>
<comment type="cofactor">
    <cofactor evidence="1">
        <name>iron-sulfur cluster</name>
        <dbReference type="ChEBI" id="CHEBI:30408"/>
    </cofactor>
</comment>
<proteinExistence type="predicted"/>
<evidence type="ECO:0000256" key="7">
    <source>
        <dbReference type="ARBA" id="ARBA00022840"/>
    </source>
</evidence>
<protein>
    <recommendedName>
        <fullName evidence="4">nitrogenase</fullName>
        <ecNumber evidence="4">1.18.6.1</ecNumber>
    </recommendedName>
    <alternativeName>
        <fullName evidence="12">Nitrogenase component I</fullName>
    </alternativeName>
</protein>
<dbReference type="Pfam" id="PF03139">
    <property type="entry name" value="AnfG_VnfG"/>
    <property type="match status" value="1"/>
</dbReference>
<keyword evidence="15" id="KW-1185">Reference proteome</keyword>
<evidence type="ECO:0000313" key="15">
    <source>
        <dbReference type="Proteomes" id="UP000694308"/>
    </source>
</evidence>
<keyword evidence="6" id="KW-0547">Nucleotide-binding</keyword>
<gene>
    <name evidence="14" type="ORF">I6U48_12480</name>
</gene>
<keyword evidence="8" id="KW-0560">Oxidoreductase</keyword>
<evidence type="ECO:0000256" key="10">
    <source>
        <dbReference type="ARBA" id="ARBA00023014"/>
    </source>
</evidence>
<evidence type="ECO:0000256" key="2">
    <source>
        <dbReference type="ARBA" id="ARBA00004064"/>
    </source>
</evidence>
<dbReference type="GO" id="GO:0005524">
    <property type="term" value="F:ATP binding"/>
    <property type="evidence" value="ECO:0007669"/>
    <property type="project" value="UniProtKB-KW"/>
</dbReference>
<keyword evidence="10" id="KW-0411">Iron-sulfur</keyword>
<evidence type="ECO:0000256" key="13">
    <source>
        <dbReference type="ARBA" id="ARBA00047967"/>
    </source>
</evidence>
<comment type="catalytic activity">
    <reaction evidence="13">
        <text>N2 + 8 reduced [2Fe-2S]-[ferredoxin] + 16 ATP + 16 H2O = H2 + 8 oxidized [2Fe-2S]-[ferredoxin] + 2 NH4(+) + 16 ADP + 16 phosphate + 6 H(+)</text>
        <dbReference type="Rhea" id="RHEA:21448"/>
        <dbReference type="Rhea" id="RHEA-COMP:10000"/>
        <dbReference type="Rhea" id="RHEA-COMP:10001"/>
        <dbReference type="ChEBI" id="CHEBI:15377"/>
        <dbReference type="ChEBI" id="CHEBI:15378"/>
        <dbReference type="ChEBI" id="CHEBI:17997"/>
        <dbReference type="ChEBI" id="CHEBI:18276"/>
        <dbReference type="ChEBI" id="CHEBI:28938"/>
        <dbReference type="ChEBI" id="CHEBI:30616"/>
        <dbReference type="ChEBI" id="CHEBI:33737"/>
        <dbReference type="ChEBI" id="CHEBI:33738"/>
        <dbReference type="ChEBI" id="CHEBI:43474"/>
        <dbReference type="ChEBI" id="CHEBI:456216"/>
        <dbReference type="EC" id="1.18.6.1"/>
    </reaction>
</comment>
<dbReference type="GO" id="GO:0051536">
    <property type="term" value="F:iron-sulfur cluster binding"/>
    <property type="evidence" value="ECO:0007669"/>
    <property type="project" value="UniProtKB-KW"/>
</dbReference>
<evidence type="ECO:0000256" key="8">
    <source>
        <dbReference type="ARBA" id="ARBA00023002"/>
    </source>
</evidence>
<evidence type="ECO:0000256" key="12">
    <source>
        <dbReference type="ARBA" id="ARBA00030899"/>
    </source>
</evidence>
<keyword evidence="5" id="KW-0479">Metal-binding</keyword>
<evidence type="ECO:0000256" key="1">
    <source>
        <dbReference type="ARBA" id="ARBA00001915"/>
    </source>
</evidence>
<evidence type="ECO:0000256" key="4">
    <source>
        <dbReference type="ARBA" id="ARBA00012773"/>
    </source>
</evidence>
<evidence type="ECO:0000256" key="3">
    <source>
        <dbReference type="ARBA" id="ARBA00011515"/>
    </source>
</evidence>
<accession>A0A949WRA0</accession>
<evidence type="ECO:0000256" key="9">
    <source>
        <dbReference type="ARBA" id="ARBA00023004"/>
    </source>
</evidence>
<comment type="function">
    <text evidence="2">The key enzymatic reactions in nitrogen fixation are catalyzed by the nitrogenase complex, which has 2 components: the iron protein (component 2) and a component 1 which is either a molybdenum-iron protein, a vanadium-iron, or an iron-iron protein.</text>
</comment>
<organism evidence="14 15">
    <name type="scientific">Clostridium thailandense</name>
    <dbReference type="NCBI Taxonomy" id="2794346"/>
    <lineage>
        <taxon>Bacteria</taxon>
        <taxon>Bacillati</taxon>
        <taxon>Bacillota</taxon>
        <taxon>Clostridia</taxon>
        <taxon>Eubacteriales</taxon>
        <taxon>Clostridiaceae</taxon>
        <taxon>Clostridium</taxon>
    </lineage>
</organism>
<dbReference type="EC" id="1.18.6.1" evidence="4"/>
<evidence type="ECO:0000256" key="5">
    <source>
        <dbReference type="ARBA" id="ARBA00022723"/>
    </source>
</evidence>
<comment type="caution">
    <text evidence="14">The sequence shown here is derived from an EMBL/GenBank/DDBJ whole genome shotgun (WGS) entry which is preliminary data.</text>
</comment>
<keyword evidence="11" id="KW-0535">Nitrogen fixation</keyword>
<comment type="subunit">
    <text evidence="3">Hexamer of two alpha, two beta, and two delta chains.</text>
</comment>
<dbReference type="InterPro" id="IPR004349">
    <property type="entry name" value="V/Nase_d_su"/>
</dbReference>
<evidence type="ECO:0000313" key="14">
    <source>
        <dbReference type="EMBL" id="MBV7273726.1"/>
    </source>
</evidence>
<dbReference type="Proteomes" id="UP000694308">
    <property type="component" value="Unassembled WGS sequence"/>
</dbReference>
<dbReference type="GO" id="GO:0016163">
    <property type="term" value="F:nitrogenase activity"/>
    <property type="evidence" value="ECO:0007669"/>
    <property type="project" value="UniProtKB-EC"/>
</dbReference>
<dbReference type="GO" id="GO:0046872">
    <property type="term" value="F:metal ion binding"/>
    <property type="evidence" value="ECO:0007669"/>
    <property type="project" value="UniProtKB-KW"/>
</dbReference>
<sequence length="115" mass="13436">MEEKAKEIFSFIQERCLWQFHSRTWDREQNIKGVMVKATDILAGKEISIGKIETSQEKCNFADAKILVAELRDKFSWIDDMDVNAKKELMNLVKEKLIYTTITKSLNGELNVPFY</sequence>
<evidence type="ECO:0000256" key="11">
    <source>
        <dbReference type="ARBA" id="ARBA00023231"/>
    </source>
</evidence>
<dbReference type="RefSeq" id="WP_218320795.1">
    <property type="nucleotide sequence ID" value="NZ_JAEEGC010000053.1"/>
</dbReference>
<reference evidence="14" key="1">
    <citation type="submission" date="2020-12" db="EMBL/GenBank/DDBJ databases">
        <title>Clostridium thailandense sp. nov., a novel acetogenic bacterium isolated from peat land soil in Thailand.</title>
        <authorList>
            <person name="Chaikitkaew S."/>
            <person name="Birkeland N.K."/>
        </authorList>
    </citation>
    <scope>NUCLEOTIDE SEQUENCE</scope>
    <source>
        <strain evidence="14">PL3</strain>
    </source>
</reference>
<keyword evidence="9" id="KW-0408">Iron</keyword>
<name>A0A949WRA0_9CLOT</name>
<keyword evidence="7" id="KW-0067">ATP-binding</keyword>